<evidence type="ECO:0000313" key="1">
    <source>
        <dbReference type="EMBL" id="RYQ95594.1"/>
    </source>
</evidence>
<protein>
    <submittedName>
        <fullName evidence="1">Uncharacterized protein</fullName>
    </submittedName>
</protein>
<dbReference type="Proteomes" id="UP000289738">
    <property type="component" value="Chromosome B08"/>
</dbReference>
<organism evidence="1 2">
    <name type="scientific">Arachis hypogaea</name>
    <name type="common">Peanut</name>
    <dbReference type="NCBI Taxonomy" id="3818"/>
    <lineage>
        <taxon>Eukaryota</taxon>
        <taxon>Viridiplantae</taxon>
        <taxon>Streptophyta</taxon>
        <taxon>Embryophyta</taxon>
        <taxon>Tracheophyta</taxon>
        <taxon>Spermatophyta</taxon>
        <taxon>Magnoliopsida</taxon>
        <taxon>eudicotyledons</taxon>
        <taxon>Gunneridae</taxon>
        <taxon>Pentapetalae</taxon>
        <taxon>rosids</taxon>
        <taxon>fabids</taxon>
        <taxon>Fabales</taxon>
        <taxon>Fabaceae</taxon>
        <taxon>Papilionoideae</taxon>
        <taxon>50 kb inversion clade</taxon>
        <taxon>dalbergioids sensu lato</taxon>
        <taxon>Dalbergieae</taxon>
        <taxon>Pterocarpus clade</taxon>
        <taxon>Arachis</taxon>
    </lineage>
</organism>
<proteinExistence type="predicted"/>
<name>A0A444Y0X8_ARAHY</name>
<evidence type="ECO:0000313" key="2">
    <source>
        <dbReference type="Proteomes" id="UP000289738"/>
    </source>
</evidence>
<sequence length="177" mass="20235">MNNIEEKVIKLNKSGEMGYKKDCLNVVGKLISDKEMSFKTCKNALLGMWENPQGVAVQTLEGRRYYSASKTGRKGCRSFRMDHGMLWREGVSVFEVDHDFMEFWIQVHGIPLEFMEKETACLIGEMLGVLVEAEEPKMDGVLKRPYLRIRSGSNMINHGRRYSKTRRTESGWGGTCA</sequence>
<dbReference type="AlphaFoldDB" id="A0A444Y0X8"/>
<accession>A0A444Y0X8</accession>
<reference evidence="1 2" key="1">
    <citation type="submission" date="2019-01" db="EMBL/GenBank/DDBJ databases">
        <title>Sequencing of cultivated peanut Arachis hypogaea provides insights into genome evolution and oil improvement.</title>
        <authorList>
            <person name="Chen X."/>
        </authorList>
    </citation>
    <scope>NUCLEOTIDE SEQUENCE [LARGE SCALE GENOMIC DNA]</scope>
    <source>
        <strain evidence="2">cv. Fuhuasheng</strain>
        <tissue evidence="1">Leaves</tissue>
    </source>
</reference>
<gene>
    <name evidence="1" type="ORF">Ahy_B08g090950</name>
</gene>
<dbReference type="EMBL" id="SDMP01000018">
    <property type="protein sequence ID" value="RYQ95594.1"/>
    <property type="molecule type" value="Genomic_DNA"/>
</dbReference>
<keyword evidence="2" id="KW-1185">Reference proteome</keyword>
<comment type="caution">
    <text evidence="1">The sequence shown here is derived from an EMBL/GenBank/DDBJ whole genome shotgun (WGS) entry which is preliminary data.</text>
</comment>